<dbReference type="Proteomes" id="UP000297496">
    <property type="component" value="Unassembled WGS sequence"/>
</dbReference>
<organism evidence="2 3">
    <name type="scientific">Nocardioides eburneiflavus</name>
    <dbReference type="NCBI Taxonomy" id="2518372"/>
    <lineage>
        <taxon>Bacteria</taxon>
        <taxon>Bacillati</taxon>
        <taxon>Actinomycetota</taxon>
        <taxon>Actinomycetes</taxon>
        <taxon>Propionibacteriales</taxon>
        <taxon>Nocardioidaceae</taxon>
        <taxon>Nocardioides</taxon>
    </lineage>
</organism>
<evidence type="ECO:0000313" key="2">
    <source>
        <dbReference type="EMBL" id="TGN64209.1"/>
    </source>
</evidence>
<gene>
    <name evidence="2" type="ORF">EXE59_09785</name>
</gene>
<protein>
    <recommendedName>
        <fullName evidence="4">DUF3854 domain-containing protein</fullName>
    </recommendedName>
</protein>
<evidence type="ECO:0000313" key="3">
    <source>
        <dbReference type="Proteomes" id="UP000297496"/>
    </source>
</evidence>
<dbReference type="AlphaFoldDB" id="A0A4Z1CMC7"/>
<name>A0A4Z1CMC7_9ACTN</name>
<keyword evidence="3" id="KW-1185">Reference proteome</keyword>
<dbReference type="EMBL" id="SRRO01000001">
    <property type="protein sequence ID" value="TGN64209.1"/>
    <property type="molecule type" value="Genomic_DNA"/>
</dbReference>
<proteinExistence type="predicted"/>
<evidence type="ECO:0000256" key="1">
    <source>
        <dbReference type="SAM" id="MobiDB-lite"/>
    </source>
</evidence>
<comment type="caution">
    <text evidence="2">The sequence shown here is derived from an EMBL/GenBank/DDBJ whole genome shotgun (WGS) entry which is preliminary data.</text>
</comment>
<feature type="region of interest" description="Disordered" evidence="1">
    <location>
        <begin position="628"/>
        <end position="663"/>
    </location>
</feature>
<sequence length="928" mass="100625">MMGTPSWLAAIQPVEKPTVTKDTGDAESVTGKVLELHPTQPVSRSAAKVNDLDTTDSEVVDGEEMPEGIETQHLDWFDSRGIPLEWAAYEVDARSIANRPAEWPEGLRGFAETGGGIRFTYASITGGPGWDQCKPDNPTKDENGRTRKYVGNSGDTTGERLIITKSMRARFEASEYKRVIITEGTGQTLVVSWLYRDQDEVLVIGVPGCWGWSAAGIAAPELHAACAKAQEVFVLFDKDVLTNPYVYDAGARISTVVDGATGTRPRFPSLPTSGTQGVDDWVAGTFRRGDGTIDDVEARRALNNLMKSKTASKPLSAKRPAGKGLLTTAGVVRTPDINRDECSISMRDPYVPDGTVTIAAFAPYIERMYVATSRLDKKARKISVSDIAVQTPIGLLRVEEWPTEHLNRIDDWLTQAGYPLGVWVNSDGNAAQIVAAMKNDAEKRGIGITTMSQETGWTTTAEGCALYVEAVGGITADGYTRSDSKALLDDPNAQRFDLSDLESADDEAQRKALRETVLAGDLFADPTWWIVTAGNIMWAGSGHIPEGMTFLLGKSNWGKSARQRAVAKMFGPEYKMETLLGKNIRNGSDIAQGLHNATAIPDDFAEDENNQASYNEQVAILDMLARRAGGSEDESNGRQTKREGTRGWVNGDPDPSQVAFSGSGETFPGAELRFSSRMRVLTVAIGPNGWTKADGTDRFGDWKTLGESGTLRLGHASYLRWVAGQIDRVGGFDAWVAGLGKRREAHKDLLWKRAPEIPKDLNRVPLVAAGRLVGWELLVEAALATDAITVDEAEGLKAKAFEVVLAAMVKHYNDHLTGDVGRLDKAALLSLIREAIATGDWDVTGLGTKGNYGSARTMGADHERDGQAYVCLIAAAVAEAVGIKRTKVLPALREASEGGKPQDLWWGGKSVSCYWVKREDLFPDKPTD</sequence>
<evidence type="ECO:0008006" key="4">
    <source>
        <dbReference type="Google" id="ProtNLM"/>
    </source>
</evidence>
<reference evidence="2 3" key="1">
    <citation type="submission" date="2019-04" db="EMBL/GenBank/DDBJ databases">
        <title>Three New Species of Nocardioides, Nocardioides euryhalodurans sp. nov., Nocardioides seonyuensis sp. nov. and Nocardioides eburneoflavus sp. nov. Isolated from Soil.</title>
        <authorList>
            <person name="Roh S.G."/>
            <person name="Lee C."/>
            <person name="Kim M.-K."/>
            <person name="Kim S.B."/>
        </authorList>
    </citation>
    <scope>NUCLEOTIDE SEQUENCE [LARGE SCALE GENOMIC DNA]</scope>
    <source>
        <strain evidence="2 3">MMS17-SY213</strain>
    </source>
</reference>
<dbReference type="OrthoDB" id="123525at2"/>
<feature type="region of interest" description="Disordered" evidence="1">
    <location>
        <begin position="1"/>
        <end position="26"/>
    </location>
</feature>
<accession>A0A4Z1CMC7</accession>